<evidence type="ECO:0000256" key="1">
    <source>
        <dbReference type="ARBA" id="ARBA00004123"/>
    </source>
</evidence>
<comment type="catalytic activity">
    <reaction evidence="12">
        <text>L-lysyl-[protein] + acetyl-CoA = N(6)-acetyl-L-lysyl-[protein] + CoA + H(+)</text>
        <dbReference type="Rhea" id="RHEA:45948"/>
        <dbReference type="Rhea" id="RHEA-COMP:9752"/>
        <dbReference type="Rhea" id="RHEA-COMP:10731"/>
        <dbReference type="ChEBI" id="CHEBI:15378"/>
        <dbReference type="ChEBI" id="CHEBI:29969"/>
        <dbReference type="ChEBI" id="CHEBI:57287"/>
        <dbReference type="ChEBI" id="CHEBI:57288"/>
        <dbReference type="ChEBI" id="CHEBI:61930"/>
        <dbReference type="EC" id="2.3.1.48"/>
    </reaction>
</comment>
<dbReference type="Gene3D" id="1.10.10.10">
    <property type="entry name" value="Winged helix-like DNA-binding domain superfamily/Winged helix DNA-binding domain"/>
    <property type="match status" value="1"/>
</dbReference>
<evidence type="ECO:0000256" key="10">
    <source>
        <dbReference type="ARBA" id="ARBA00023242"/>
    </source>
</evidence>
<evidence type="ECO:0000256" key="7">
    <source>
        <dbReference type="ARBA" id="ARBA00022833"/>
    </source>
</evidence>
<keyword evidence="10 12" id="KW-0539">Nucleus</keyword>
<dbReference type="SUPFAM" id="SSF55729">
    <property type="entry name" value="Acyl-CoA N-acyltransferases (Nat)"/>
    <property type="match status" value="1"/>
</dbReference>
<keyword evidence="7" id="KW-0862">Zinc</keyword>
<dbReference type="Pfam" id="PF17772">
    <property type="entry name" value="zf-MYST"/>
    <property type="match status" value="1"/>
</dbReference>
<dbReference type="InterPro" id="IPR036388">
    <property type="entry name" value="WH-like_DNA-bd_sf"/>
</dbReference>
<dbReference type="Pfam" id="PF01853">
    <property type="entry name" value="MOZ_SAS"/>
    <property type="match status" value="1"/>
</dbReference>
<feature type="compositionally biased region" description="Low complexity" evidence="13">
    <location>
        <begin position="533"/>
        <end position="556"/>
    </location>
</feature>
<evidence type="ECO:0000256" key="9">
    <source>
        <dbReference type="ARBA" id="ARBA00022990"/>
    </source>
</evidence>
<evidence type="ECO:0000256" key="2">
    <source>
        <dbReference type="ARBA" id="ARBA00010107"/>
    </source>
</evidence>
<dbReference type="Proteomes" id="UP000646827">
    <property type="component" value="Unassembled WGS sequence"/>
</dbReference>
<dbReference type="EC" id="2.3.1.48" evidence="3 12"/>
<dbReference type="FunFam" id="3.30.60.60:FF:000001">
    <property type="entry name" value="Histone acetyltransferase"/>
    <property type="match status" value="1"/>
</dbReference>
<evidence type="ECO:0000259" key="14">
    <source>
        <dbReference type="PROSITE" id="PS51726"/>
    </source>
</evidence>
<comment type="subcellular location">
    <subcellularLocation>
        <location evidence="1 12">Nucleus</location>
    </subcellularLocation>
</comment>
<dbReference type="InterPro" id="IPR016181">
    <property type="entry name" value="Acyl_CoA_acyltransferase"/>
</dbReference>
<evidence type="ECO:0000313" key="16">
    <source>
        <dbReference type="Proteomes" id="UP000646827"/>
    </source>
</evidence>
<feature type="region of interest" description="Disordered" evidence="13">
    <location>
        <begin position="533"/>
        <end position="585"/>
    </location>
</feature>
<dbReference type="GO" id="GO:0006357">
    <property type="term" value="P:regulation of transcription by RNA polymerase II"/>
    <property type="evidence" value="ECO:0007669"/>
    <property type="project" value="TreeGrafter"/>
</dbReference>
<comment type="similarity">
    <text evidence="2 12">Belongs to the MYST (SAS/MOZ) family.</text>
</comment>
<feature type="region of interest" description="Disordered" evidence="13">
    <location>
        <begin position="440"/>
        <end position="459"/>
    </location>
</feature>
<dbReference type="GO" id="GO:0008270">
    <property type="term" value="F:zinc ion binding"/>
    <property type="evidence" value="ECO:0007669"/>
    <property type="project" value="UniProtKB-KW"/>
</dbReference>
<dbReference type="Gene3D" id="3.30.60.60">
    <property type="entry name" value="N-acetyl transferase-like"/>
    <property type="match status" value="1"/>
</dbReference>
<gene>
    <name evidence="15" type="ORF">INT45_004842</name>
</gene>
<dbReference type="FunFam" id="3.40.630.30:FF:000001">
    <property type="entry name" value="Histone acetyltransferase"/>
    <property type="match status" value="1"/>
</dbReference>
<keyword evidence="6" id="KW-0863">Zinc-finger</keyword>
<keyword evidence="16" id="KW-1185">Reference proteome</keyword>
<feature type="region of interest" description="Disordered" evidence="13">
    <location>
        <begin position="93"/>
        <end position="112"/>
    </location>
</feature>
<dbReference type="OrthoDB" id="787137at2759"/>
<dbReference type="InterPro" id="IPR050603">
    <property type="entry name" value="MYST_HAT"/>
</dbReference>
<dbReference type="PROSITE" id="PS51726">
    <property type="entry name" value="MYST_HAT"/>
    <property type="match status" value="1"/>
</dbReference>
<evidence type="ECO:0000256" key="13">
    <source>
        <dbReference type="SAM" id="MobiDB-lite"/>
    </source>
</evidence>
<evidence type="ECO:0000256" key="12">
    <source>
        <dbReference type="RuleBase" id="RU361211"/>
    </source>
</evidence>
<dbReference type="GO" id="GO:0005634">
    <property type="term" value="C:nucleus"/>
    <property type="evidence" value="ECO:0007669"/>
    <property type="project" value="UniProtKB-SubCell"/>
</dbReference>
<dbReference type="GO" id="GO:1990467">
    <property type="term" value="C:NuA3a histone acetyltransferase complex"/>
    <property type="evidence" value="ECO:0007669"/>
    <property type="project" value="TreeGrafter"/>
</dbReference>
<feature type="active site" description="Proton donor/acceptor" evidence="11">
    <location>
        <position position="358"/>
    </location>
</feature>
<dbReference type="GO" id="GO:0003682">
    <property type="term" value="F:chromatin binding"/>
    <property type="evidence" value="ECO:0007669"/>
    <property type="project" value="TreeGrafter"/>
</dbReference>
<dbReference type="EMBL" id="JAEPRB010000172">
    <property type="protein sequence ID" value="KAG2219591.1"/>
    <property type="molecule type" value="Genomic_DNA"/>
</dbReference>
<evidence type="ECO:0000256" key="11">
    <source>
        <dbReference type="PIRSR" id="PIRSR602717-51"/>
    </source>
</evidence>
<dbReference type="PANTHER" id="PTHR10615:SF161">
    <property type="entry name" value="HISTONE ACETYLTRANSFERASE KAT7"/>
    <property type="match status" value="1"/>
</dbReference>
<feature type="domain" description="MYST-type HAT" evidence="14">
    <location>
        <begin position="182"/>
        <end position="476"/>
    </location>
</feature>
<dbReference type="Gene3D" id="3.40.630.30">
    <property type="match status" value="1"/>
</dbReference>
<dbReference type="PANTHER" id="PTHR10615">
    <property type="entry name" value="HISTONE ACETYLTRANSFERASE"/>
    <property type="match status" value="1"/>
</dbReference>
<reference evidence="15 16" key="1">
    <citation type="submission" date="2020-12" db="EMBL/GenBank/DDBJ databases">
        <title>Metabolic potential, ecology and presence of endohyphal bacteria is reflected in genomic diversity of Mucoromycotina.</title>
        <authorList>
            <person name="Muszewska A."/>
            <person name="Okrasinska A."/>
            <person name="Steczkiewicz K."/>
            <person name="Drgas O."/>
            <person name="Orlowska M."/>
            <person name="Perlinska-Lenart U."/>
            <person name="Aleksandrzak-Piekarczyk T."/>
            <person name="Szatraj K."/>
            <person name="Zielenkiewicz U."/>
            <person name="Pilsyk S."/>
            <person name="Malc E."/>
            <person name="Mieczkowski P."/>
            <person name="Kruszewska J.S."/>
            <person name="Biernat P."/>
            <person name="Pawlowska J."/>
        </authorList>
    </citation>
    <scope>NUCLEOTIDE SEQUENCE [LARGE SCALE GENOMIC DNA]</scope>
    <source>
        <strain evidence="15 16">CBS 142.35</strain>
    </source>
</reference>
<evidence type="ECO:0000256" key="4">
    <source>
        <dbReference type="ARBA" id="ARBA00022679"/>
    </source>
</evidence>
<protein>
    <recommendedName>
        <fullName evidence="3 12">Histone acetyltransferase</fullName>
        <ecNumber evidence="3 12">2.3.1.48</ecNumber>
    </recommendedName>
</protein>
<feature type="compositionally biased region" description="Basic and acidic residues" evidence="13">
    <location>
        <begin position="440"/>
        <end position="454"/>
    </location>
</feature>
<dbReference type="GO" id="GO:0031507">
    <property type="term" value="P:heterochromatin formation"/>
    <property type="evidence" value="ECO:0007669"/>
    <property type="project" value="UniProtKB-ARBA"/>
</dbReference>
<comment type="caution">
    <text evidence="15">The sequence shown here is derived from an EMBL/GenBank/DDBJ whole genome shotgun (WGS) entry which is preliminary data.</text>
</comment>
<accession>A0A8H7VE03</accession>
<keyword evidence="8" id="KW-0156">Chromatin regulator</keyword>
<dbReference type="GO" id="GO:0003712">
    <property type="term" value="F:transcription coregulator activity"/>
    <property type="evidence" value="ECO:0007669"/>
    <property type="project" value="TreeGrafter"/>
</dbReference>
<keyword evidence="9" id="KW-0007">Acetylation</keyword>
<evidence type="ECO:0000256" key="8">
    <source>
        <dbReference type="ARBA" id="ARBA00022853"/>
    </source>
</evidence>
<evidence type="ECO:0000313" key="15">
    <source>
        <dbReference type="EMBL" id="KAG2219591.1"/>
    </source>
</evidence>
<keyword evidence="4" id="KW-0808">Transferase</keyword>
<feature type="region of interest" description="Disordered" evidence="13">
    <location>
        <begin position="124"/>
        <end position="179"/>
    </location>
</feature>
<dbReference type="InterPro" id="IPR040706">
    <property type="entry name" value="Zf-MYST"/>
</dbReference>
<name>A0A8H7VE03_9FUNG</name>
<organism evidence="15 16">
    <name type="scientific">Circinella minor</name>
    <dbReference type="NCBI Taxonomy" id="1195481"/>
    <lineage>
        <taxon>Eukaryota</taxon>
        <taxon>Fungi</taxon>
        <taxon>Fungi incertae sedis</taxon>
        <taxon>Mucoromycota</taxon>
        <taxon>Mucoromycotina</taxon>
        <taxon>Mucoromycetes</taxon>
        <taxon>Mucorales</taxon>
        <taxon>Lichtheimiaceae</taxon>
        <taxon>Circinella</taxon>
    </lineage>
</organism>
<evidence type="ECO:0000256" key="3">
    <source>
        <dbReference type="ARBA" id="ARBA00013184"/>
    </source>
</evidence>
<dbReference type="AlphaFoldDB" id="A0A8H7VE03"/>
<evidence type="ECO:0000256" key="5">
    <source>
        <dbReference type="ARBA" id="ARBA00022723"/>
    </source>
</evidence>
<dbReference type="GO" id="GO:0004402">
    <property type="term" value="F:histone acetyltransferase activity"/>
    <property type="evidence" value="ECO:0007669"/>
    <property type="project" value="InterPro"/>
</dbReference>
<sequence>MTKEKPVIIKHRRWTRAALNNDPNPLNLSGHLPLYCPLQALKEGQSWFGAQYARGLPTRSSIVRYETAKRVIEESNKQQISSSTMTQVVMTTPQQQEEPILIEEESPTTKNQEELSFLKVITQQEEKQHDTSNSDTDNDMIIVDHNNNNNNKDKKKQQQQRKLRDNRQPPLLPTQSFLSLPSKGSHIQKVHIGPYLIDVWYLAPYPEEYSHLQILYICEFCLQYMKSSFVAKRHKIKCPMKHPPGDEIYRDKKISIFEVDGRKNKIYCQNLCLLAKMFLDHKTLYYDVEPFLFYILTETDSNGCHFVGYFSKEKRSLLNYNLSCIMTLPCYQRKGYGQFLIDFSYMLSRKEGKIGTPERPLSDLGLLSYRKYWTQTICTQLENVPTSSIEGISKTTSIAIEDILFTLQVNDMLRLSSSSSSYNSNKDGGTYEIDLITTEKEKQKEDQQNKDDNSVIKNKKQPCRPIAKMELLTWVPFEITTALLSNGNMNGIGLLTVPRNLTITTTTAVATSTIPFSPIKTSPLFERLENETIPITTTNPTTTTTTTTTLSSSSLSSHDEDNDDLISQQNQRKRKRSLSSSSFSS</sequence>
<dbReference type="InterPro" id="IPR002717">
    <property type="entry name" value="HAT_MYST-type"/>
</dbReference>
<keyword evidence="5" id="KW-0479">Metal-binding</keyword>
<evidence type="ECO:0000256" key="6">
    <source>
        <dbReference type="ARBA" id="ARBA00022771"/>
    </source>
</evidence>
<proteinExistence type="inferred from homology"/>